<keyword evidence="2 9" id="KW-0489">Methyltransferase</keyword>
<sequence length="1027" mass="114923">MTDFVGEWGARMGVTEQSHAHSYLNELMAFLGVTAPRPPRRGVQAEDYRFEQGVRSEFNGQGQPKRVDLYKRDCFVLEMKATGDRPRALGLIKRRPETSTGPDMVIRRGWEAEVLKARRKAQQYVFHLPPEHATPPFLLICDLAHGFEVWADFSGTGRGYAPFPNRDEYRFAHEELAYPEIQARLQAIWDDPRSLDPGRNAARVTRAIAGDLSKISRRLESDGHAPEEVAQFILHCVFTMFAADVGLLSKNDLIELIGDSIHSPRRFPSVMTDLWKRFDMSEASQRYAGSFTHPFPRIDGGPLNDREALPLEPGELRLLLDAASARWGEVEPAIFGSLLEQALSPDERRRLGAHYTPRRYVETVVEKTVMEPLWSAWDAVRTKVDAVAGLDRDRAIRLARTFHLKLCRVRVLDPACGTGNFLYVSLERMKRLEAEVVETLERLGAPVADTAISVEPRQFFGLDKNPQVVGIAKLMLWIGWLQEHYRSRDDPPNDRALAARANILHQDAILGWDGAPIARFGHNANGADFHWPDPHRPDWPEADFIVGNPPFAGGKDLRSRLDPGYAEALRSLNPHIDRSADLVMYWWDRAAEILARPGTRLKRFGFVTTNSISQILQRRTVERRLNADRPISLVHAIPDHPWTRATRNSAAVRIAVTVAEAGRKHGVLTTVLSEADLETDAPVVTTVSARGRIAADLTLNEGCAGAFALRVNERRCFPGMKLHGSGFVIAEARKEALGHGSRPGLAGHLRRYRSGRDVNGRSRDAWVIDMHGLELDEVAERFPEIYDHLARTVLEGRLAQRDASSTADARGYADRWWLFGKSRPELRAALTGLSRYIVTAETAKHRTFRFLEADIVPDNTLICVADDDAATLSILSSRAHAVWCAARGGRLEDRPRYTKTACFDPFPFPPPDEPTRAALRDAGEKLEAHRQRVLAENPDLTLTGLYNLLAAQRSGKGFTAEQNETARRAQLLRLGHLHETIDGLTAQAYGWPTVQTDAETLAALIALNRIQAEREQTAPSHSVKKAA</sequence>
<dbReference type="InterPro" id="IPR046820">
    <property type="entry name" value="MmeI_TRD"/>
</dbReference>
<dbReference type="Pfam" id="PF20464">
    <property type="entry name" value="MmeI_N"/>
    <property type="match status" value="1"/>
</dbReference>
<dbReference type="InterPro" id="IPR046816">
    <property type="entry name" value="MmeI_Mtase"/>
</dbReference>
<proteinExistence type="predicted"/>
<evidence type="ECO:0000313" key="10">
    <source>
        <dbReference type="Proteomes" id="UP001596152"/>
    </source>
</evidence>
<name>A0ABW0FRV0_9CAUL</name>
<feature type="domain" description="MmeI-like helicase spacer" evidence="6">
    <location>
        <begin position="227"/>
        <end position="301"/>
    </location>
</feature>
<gene>
    <name evidence="9" type="ORF">ACFPIE_09505</name>
</gene>
<evidence type="ECO:0000256" key="3">
    <source>
        <dbReference type="ARBA" id="ARBA00022679"/>
    </source>
</evidence>
<dbReference type="Pfam" id="PF20466">
    <property type="entry name" value="MmeI_TRD"/>
    <property type="match status" value="1"/>
</dbReference>
<dbReference type="PROSITE" id="PS00092">
    <property type="entry name" value="N6_MTASE"/>
    <property type="match status" value="1"/>
</dbReference>
<feature type="domain" description="MmeI-like DNA-methyltransferase" evidence="8">
    <location>
        <begin position="400"/>
        <end position="659"/>
    </location>
</feature>
<dbReference type="InterPro" id="IPR046819">
    <property type="entry name" value="MmeI_hel"/>
</dbReference>
<dbReference type="GO" id="GO:0032259">
    <property type="term" value="P:methylation"/>
    <property type="evidence" value="ECO:0007669"/>
    <property type="project" value="UniProtKB-KW"/>
</dbReference>
<evidence type="ECO:0000313" key="9">
    <source>
        <dbReference type="EMBL" id="MFC5344149.1"/>
    </source>
</evidence>
<dbReference type="InterPro" id="IPR002052">
    <property type="entry name" value="DNA_methylase_N6_adenine_CS"/>
</dbReference>
<feature type="domain" description="MmeI-like N-terminal" evidence="5">
    <location>
        <begin position="15"/>
        <end position="221"/>
    </location>
</feature>
<evidence type="ECO:0000259" key="8">
    <source>
        <dbReference type="Pfam" id="PF20473"/>
    </source>
</evidence>
<keyword evidence="10" id="KW-1185">Reference proteome</keyword>
<dbReference type="RefSeq" id="WP_374037308.1">
    <property type="nucleotide sequence ID" value="NZ_CP169082.1"/>
</dbReference>
<dbReference type="InterPro" id="IPR029063">
    <property type="entry name" value="SAM-dependent_MTases_sf"/>
</dbReference>
<evidence type="ECO:0000256" key="4">
    <source>
        <dbReference type="ARBA" id="ARBA00047942"/>
    </source>
</evidence>
<organism evidence="9 10">
    <name type="scientific">Brevundimonas staleyi</name>
    <dbReference type="NCBI Taxonomy" id="74326"/>
    <lineage>
        <taxon>Bacteria</taxon>
        <taxon>Pseudomonadati</taxon>
        <taxon>Pseudomonadota</taxon>
        <taxon>Alphaproteobacteria</taxon>
        <taxon>Caulobacterales</taxon>
        <taxon>Caulobacteraceae</taxon>
        <taxon>Brevundimonas</taxon>
    </lineage>
</organism>
<protein>
    <recommendedName>
        <fullName evidence="1">site-specific DNA-methyltransferase (adenine-specific)</fullName>
        <ecNumber evidence="1">2.1.1.72</ecNumber>
    </recommendedName>
</protein>
<feature type="domain" description="MmeI-like target recognition" evidence="7">
    <location>
        <begin position="724"/>
        <end position="909"/>
    </location>
</feature>
<keyword evidence="3" id="KW-0808">Transferase</keyword>
<dbReference type="EMBL" id="JBHSLF010000018">
    <property type="protein sequence ID" value="MFC5344149.1"/>
    <property type="molecule type" value="Genomic_DNA"/>
</dbReference>
<comment type="catalytic activity">
    <reaction evidence="4">
        <text>a 2'-deoxyadenosine in DNA + S-adenosyl-L-methionine = an N(6)-methyl-2'-deoxyadenosine in DNA + S-adenosyl-L-homocysteine + H(+)</text>
        <dbReference type="Rhea" id="RHEA:15197"/>
        <dbReference type="Rhea" id="RHEA-COMP:12418"/>
        <dbReference type="Rhea" id="RHEA-COMP:12419"/>
        <dbReference type="ChEBI" id="CHEBI:15378"/>
        <dbReference type="ChEBI" id="CHEBI:57856"/>
        <dbReference type="ChEBI" id="CHEBI:59789"/>
        <dbReference type="ChEBI" id="CHEBI:90615"/>
        <dbReference type="ChEBI" id="CHEBI:90616"/>
        <dbReference type="EC" id="2.1.1.72"/>
    </reaction>
</comment>
<dbReference type="EC" id="2.1.1.72" evidence="1"/>
<dbReference type="Proteomes" id="UP001596152">
    <property type="component" value="Unassembled WGS sequence"/>
</dbReference>
<evidence type="ECO:0000259" key="5">
    <source>
        <dbReference type="Pfam" id="PF20464"/>
    </source>
</evidence>
<dbReference type="SUPFAM" id="SSF53335">
    <property type="entry name" value="S-adenosyl-L-methionine-dependent methyltransferases"/>
    <property type="match status" value="1"/>
</dbReference>
<evidence type="ECO:0000259" key="6">
    <source>
        <dbReference type="Pfam" id="PF20465"/>
    </source>
</evidence>
<dbReference type="Pfam" id="PF20465">
    <property type="entry name" value="MmeI_hel"/>
    <property type="match status" value="1"/>
</dbReference>
<dbReference type="GO" id="GO:0008168">
    <property type="term" value="F:methyltransferase activity"/>
    <property type="evidence" value="ECO:0007669"/>
    <property type="project" value="UniProtKB-KW"/>
</dbReference>
<evidence type="ECO:0000259" key="7">
    <source>
        <dbReference type="Pfam" id="PF20466"/>
    </source>
</evidence>
<dbReference type="InterPro" id="IPR046817">
    <property type="entry name" value="MmeI_N"/>
</dbReference>
<evidence type="ECO:0000256" key="1">
    <source>
        <dbReference type="ARBA" id="ARBA00011900"/>
    </source>
</evidence>
<dbReference type="PRINTS" id="PR00507">
    <property type="entry name" value="N12N6MTFRASE"/>
</dbReference>
<evidence type="ECO:0000256" key="2">
    <source>
        <dbReference type="ARBA" id="ARBA00022603"/>
    </source>
</evidence>
<dbReference type="Pfam" id="PF20473">
    <property type="entry name" value="MmeI_Mtase"/>
    <property type="match status" value="1"/>
</dbReference>
<comment type="caution">
    <text evidence="9">The sequence shown here is derived from an EMBL/GenBank/DDBJ whole genome shotgun (WGS) entry which is preliminary data.</text>
</comment>
<accession>A0ABW0FRV0</accession>
<dbReference type="Gene3D" id="3.40.50.150">
    <property type="entry name" value="Vaccinia Virus protein VP39"/>
    <property type="match status" value="1"/>
</dbReference>
<dbReference type="PANTHER" id="PTHR33841">
    <property type="entry name" value="DNA METHYLTRANSFERASE YEEA-RELATED"/>
    <property type="match status" value="1"/>
</dbReference>
<dbReference type="InterPro" id="IPR050953">
    <property type="entry name" value="N4_N6_ade-DNA_methylase"/>
</dbReference>
<dbReference type="PANTHER" id="PTHR33841:SF1">
    <property type="entry name" value="DNA METHYLTRANSFERASE A"/>
    <property type="match status" value="1"/>
</dbReference>
<reference evidence="10" key="1">
    <citation type="journal article" date="2019" name="Int. J. Syst. Evol. Microbiol.">
        <title>The Global Catalogue of Microorganisms (GCM) 10K type strain sequencing project: providing services to taxonomists for standard genome sequencing and annotation.</title>
        <authorList>
            <consortium name="The Broad Institute Genomics Platform"/>
            <consortium name="The Broad Institute Genome Sequencing Center for Infectious Disease"/>
            <person name="Wu L."/>
            <person name="Ma J."/>
        </authorList>
    </citation>
    <scope>NUCLEOTIDE SEQUENCE [LARGE SCALE GENOMIC DNA]</scope>
    <source>
        <strain evidence="10">JCM 12125</strain>
    </source>
</reference>